<dbReference type="KEGG" id="saut:SAI1T1_2016880"/>
<proteinExistence type="predicted"/>
<dbReference type="PANTHER" id="PTHR43884:SF25">
    <property type="entry name" value="ACYL-COA DEHYDROGENASE YDBM-RELATED"/>
    <property type="match status" value="1"/>
</dbReference>
<dbReference type="CDD" id="cd00567">
    <property type="entry name" value="ACAD"/>
    <property type="match status" value="1"/>
</dbReference>
<dbReference type="Gene3D" id="1.20.140.10">
    <property type="entry name" value="Butyryl-CoA Dehydrogenase, subunit A, domain 3"/>
    <property type="match status" value="1"/>
</dbReference>
<dbReference type="Gene3D" id="2.40.110.10">
    <property type="entry name" value="Butyryl-CoA Dehydrogenase, subunit A, domain 2"/>
    <property type="match status" value="1"/>
</dbReference>
<sequence>MFTARSFLFLKSSVKLGINNLYCVLCGVTNMNDMDNSFLITTEIQRKWIEKFKVIRDTFKAKAEYNDQHSQFPYKNIEWLIKEGYGKLTLPKAYGGEGATIEDMVILQSFLGELDGATALSIGWHVSVVGQIYEQKLWSQDMLEQFAVEINNGALVNRAVSEAEMGSPTRGGRPSTHAVKADDGYILNGVKTYTSMSKALTHIIVAAYIEELESVGFFLVDRNLPGVEIADNWDVLGMRATESHDLILNDVKVPLKHLVETEKSKAPNGWILHIPSCYLGIAQAARNYAVDFAIQHSPNSIEGTIATLPTVQQNLGKMETLLLCARQFLWSTAKGYQQYKDDSQIRNPTSASKVMVMNQGLEVIDLAMRIVGAKSLEMNRPLQRYYRDMRAGLHNPPMEDAAYTNIAKSITDTF</sequence>
<dbReference type="PANTHER" id="PTHR43884">
    <property type="entry name" value="ACYL-COA DEHYDROGENASE"/>
    <property type="match status" value="1"/>
</dbReference>
<dbReference type="AlphaFoldDB" id="A0A7U7IF71"/>
<evidence type="ECO:0000313" key="7">
    <source>
        <dbReference type="Proteomes" id="UP000032744"/>
    </source>
</evidence>
<dbReference type="InterPro" id="IPR006091">
    <property type="entry name" value="Acyl-CoA_Oxase/DH_mid-dom"/>
</dbReference>
<dbReference type="SUPFAM" id="SSF47203">
    <property type="entry name" value="Acyl-CoA dehydrogenase C-terminal domain-like"/>
    <property type="match status" value="1"/>
</dbReference>
<dbReference type="Pfam" id="PF02771">
    <property type="entry name" value="Acyl-CoA_dh_N"/>
    <property type="match status" value="1"/>
</dbReference>
<feature type="domain" description="Acyl-CoA dehydrogenase C-terminal" evidence="5">
    <location>
        <begin position="277"/>
        <end position="392"/>
    </location>
</feature>
<dbReference type="GO" id="GO:0003995">
    <property type="term" value="F:acyl-CoA dehydrogenase activity"/>
    <property type="evidence" value="ECO:0007669"/>
    <property type="project" value="TreeGrafter"/>
</dbReference>
<dbReference type="PIRSF" id="PIRSF016578">
    <property type="entry name" value="HsaA"/>
    <property type="match status" value="1"/>
</dbReference>
<dbReference type="InterPro" id="IPR009100">
    <property type="entry name" value="AcylCoA_DH/oxidase_NM_dom_sf"/>
</dbReference>
<keyword evidence="1" id="KW-0285">Flavoprotein</keyword>
<dbReference type="EMBL" id="HE579071">
    <property type="protein sequence ID" value="CCJ23387.1"/>
    <property type="molecule type" value="Genomic_DNA"/>
</dbReference>
<feature type="domain" description="Acyl-CoA dehydrogenase/oxidase N-terminal" evidence="4">
    <location>
        <begin position="56"/>
        <end position="132"/>
    </location>
</feature>
<evidence type="ECO:0000259" key="3">
    <source>
        <dbReference type="Pfam" id="PF02770"/>
    </source>
</evidence>
<dbReference type="Pfam" id="PF02770">
    <property type="entry name" value="Acyl-CoA_dh_M"/>
    <property type="match status" value="1"/>
</dbReference>
<dbReference type="KEGG" id="sauv:SAI7S6_1016880"/>
<dbReference type="KEGG" id="sauy:SAI8T7_1016860"/>
<organism evidence="6 7">
    <name type="scientific">Staphylococcus aureus subsp. aureus ST228</name>
    <dbReference type="NCBI Taxonomy" id="1074919"/>
    <lineage>
        <taxon>Bacteria</taxon>
        <taxon>Bacillati</taxon>
        <taxon>Bacillota</taxon>
        <taxon>Bacilli</taxon>
        <taxon>Bacillales</taxon>
        <taxon>Staphylococcaceae</taxon>
        <taxon>Staphylococcus</taxon>
    </lineage>
</organism>
<dbReference type="Proteomes" id="UP000032744">
    <property type="component" value="Chromosome"/>
</dbReference>
<dbReference type="InterPro" id="IPR013786">
    <property type="entry name" value="AcylCoA_DH/ox_N"/>
</dbReference>
<feature type="domain" description="Acyl-CoA oxidase/dehydrogenase middle" evidence="3">
    <location>
        <begin position="159"/>
        <end position="251"/>
    </location>
</feature>
<dbReference type="InterPro" id="IPR037069">
    <property type="entry name" value="AcylCoA_DH/ox_N_sf"/>
</dbReference>
<reference evidence="6 7" key="1">
    <citation type="journal article" date="2012" name="PLoS ONE">
        <title>Short term evolution of a highly transmissible methicillin-resistant Staphylococcus aureus clone (ST228) in a tertiary care hospital.</title>
        <authorList>
            <person name="Vogel V."/>
            <person name="Falquet L."/>
            <person name="Calderon-Copete S.P."/>
            <person name="Basset P."/>
            <person name="Blanc D.S."/>
        </authorList>
    </citation>
    <scope>NUCLEOTIDE SEQUENCE [LARGE SCALE GENOMIC DNA]</scope>
    <source>
        <strain evidence="7">ST228/18412</strain>
    </source>
</reference>
<dbReference type="Gene3D" id="1.10.540.10">
    <property type="entry name" value="Acyl-CoA dehydrogenase/oxidase, N-terminal domain"/>
    <property type="match status" value="1"/>
</dbReference>
<dbReference type="InterPro" id="IPR036250">
    <property type="entry name" value="AcylCo_DH-like_C"/>
</dbReference>
<evidence type="ECO:0000256" key="2">
    <source>
        <dbReference type="ARBA" id="ARBA00023002"/>
    </source>
</evidence>
<evidence type="ECO:0000313" key="6">
    <source>
        <dbReference type="EMBL" id="CCJ23387.1"/>
    </source>
</evidence>
<dbReference type="InterPro" id="IPR046373">
    <property type="entry name" value="Acyl-CoA_Oxase/DH_mid-dom_sf"/>
</dbReference>
<dbReference type="KEGG" id="saux:SAI6T6_1016830"/>
<dbReference type="InterPro" id="IPR013107">
    <property type="entry name" value="Acyl-CoA_DH_C"/>
</dbReference>
<dbReference type="SUPFAM" id="SSF56645">
    <property type="entry name" value="Acyl-CoA dehydrogenase NM domain-like"/>
    <property type="match status" value="1"/>
</dbReference>
<evidence type="ECO:0000259" key="4">
    <source>
        <dbReference type="Pfam" id="PF02771"/>
    </source>
</evidence>
<dbReference type="GO" id="GO:0050660">
    <property type="term" value="F:flavin adenine dinucleotide binding"/>
    <property type="evidence" value="ECO:0007669"/>
    <property type="project" value="InterPro"/>
</dbReference>
<evidence type="ECO:0000259" key="5">
    <source>
        <dbReference type="Pfam" id="PF08028"/>
    </source>
</evidence>
<evidence type="ECO:0000256" key="1">
    <source>
        <dbReference type="ARBA" id="ARBA00022630"/>
    </source>
</evidence>
<dbReference type="KEGG" id="sauq:SAI4T8_1016890"/>
<dbReference type="KEGG" id="sauj:SAI2T2_1016890"/>
<protein>
    <submittedName>
        <fullName evidence="6">Acyl-CoA dehydrogenase, short-chain specific</fullName>
    </submittedName>
</protein>
<accession>A0A7U7IF71</accession>
<name>A0A7U7IF71_STAAU</name>
<dbReference type="KEGG" id="sauk:SAI3T3_1016880"/>
<dbReference type="KEGG" id="sauw:SAI5S5_1016820"/>
<gene>
    <name evidence="6" type="ORF">SAI7S6_1016880</name>
</gene>
<dbReference type="Pfam" id="PF08028">
    <property type="entry name" value="Acyl-CoA_dh_2"/>
    <property type="match status" value="1"/>
</dbReference>
<dbReference type="FunFam" id="2.40.110.10:FF:000020">
    <property type="entry name" value="Putative acyl-CoA dehydrogenase YdbM"/>
    <property type="match status" value="1"/>
</dbReference>
<keyword evidence="2" id="KW-0560">Oxidoreductase</keyword>